<evidence type="ECO:0000313" key="4">
    <source>
        <dbReference type="Proteomes" id="UP000707356"/>
    </source>
</evidence>
<comment type="caution">
    <text evidence="3">The sequence shown here is derived from an EMBL/GenBank/DDBJ whole genome shotgun (WGS) entry which is preliminary data.</text>
</comment>
<proteinExistence type="predicted"/>
<dbReference type="PANTHER" id="PTHR47443:SF3">
    <property type="entry name" value="GCN5-RELATED N-ACETYLTRANSFERASE 4, CHLOROPLASTIC"/>
    <property type="match status" value="1"/>
</dbReference>
<dbReference type="Gene3D" id="3.40.630.30">
    <property type="match status" value="1"/>
</dbReference>
<evidence type="ECO:0000256" key="1">
    <source>
        <dbReference type="SAM" id="MobiDB-lite"/>
    </source>
</evidence>
<dbReference type="Proteomes" id="UP000707356">
    <property type="component" value="Unassembled WGS sequence"/>
</dbReference>
<dbReference type="GO" id="GO:0016747">
    <property type="term" value="F:acyltransferase activity, transferring groups other than amino-acyl groups"/>
    <property type="evidence" value="ECO:0007669"/>
    <property type="project" value="InterPro"/>
</dbReference>
<dbReference type="PANTHER" id="PTHR47443">
    <property type="entry name" value="ACYL-COA N-ACYLTRANSFERASES (NAT) SUPERFAMILY PROTEIN"/>
    <property type="match status" value="1"/>
</dbReference>
<evidence type="ECO:0000313" key="3">
    <source>
        <dbReference type="EMBL" id="MBW4467599.1"/>
    </source>
</evidence>
<reference evidence="3" key="1">
    <citation type="submission" date="2021-05" db="EMBL/GenBank/DDBJ databases">
        <authorList>
            <person name="Pietrasiak N."/>
            <person name="Ward R."/>
            <person name="Stajich J.E."/>
            <person name="Kurbessoian T."/>
        </authorList>
    </citation>
    <scope>NUCLEOTIDE SEQUENCE</scope>
    <source>
        <strain evidence="3">GSE-TBD4-15B</strain>
    </source>
</reference>
<accession>A0A951PDJ4</accession>
<dbReference type="InterPro" id="IPR000182">
    <property type="entry name" value="GNAT_dom"/>
</dbReference>
<dbReference type="EMBL" id="JAHHHV010000078">
    <property type="protein sequence ID" value="MBW4467599.1"/>
    <property type="molecule type" value="Genomic_DNA"/>
</dbReference>
<gene>
    <name evidence="3" type="ORF">KME07_19400</name>
</gene>
<organism evidence="3 4">
    <name type="scientific">Pegethrix bostrychoides GSE-TBD4-15B</name>
    <dbReference type="NCBI Taxonomy" id="2839662"/>
    <lineage>
        <taxon>Bacteria</taxon>
        <taxon>Bacillati</taxon>
        <taxon>Cyanobacteriota</taxon>
        <taxon>Cyanophyceae</taxon>
        <taxon>Oculatellales</taxon>
        <taxon>Oculatellaceae</taxon>
        <taxon>Pegethrix</taxon>
    </lineage>
</organism>
<reference evidence="3" key="2">
    <citation type="journal article" date="2022" name="Microbiol. Resour. Announc.">
        <title>Metagenome Sequencing to Explore Phylogenomics of Terrestrial Cyanobacteria.</title>
        <authorList>
            <person name="Ward R.D."/>
            <person name="Stajich J.E."/>
            <person name="Johansen J.R."/>
            <person name="Huntemann M."/>
            <person name="Clum A."/>
            <person name="Foster B."/>
            <person name="Foster B."/>
            <person name="Roux S."/>
            <person name="Palaniappan K."/>
            <person name="Varghese N."/>
            <person name="Mukherjee S."/>
            <person name="Reddy T.B.K."/>
            <person name="Daum C."/>
            <person name="Copeland A."/>
            <person name="Chen I.A."/>
            <person name="Ivanova N.N."/>
            <person name="Kyrpides N.C."/>
            <person name="Shapiro N."/>
            <person name="Eloe-Fadrosh E.A."/>
            <person name="Pietrasiak N."/>
        </authorList>
    </citation>
    <scope>NUCLEOTIDE SEQUENCE</scope>
    <source>
        <strain evidence="3">GSE-TBD4-15B</strain>
    </source>
</reference>
<sequence>MASSLSHRMSMPRPDALPPALPELPPPLSMQIASDEALDPTLASSPFLIRTVRLADLVALSEVLASSFHSPDGWMRWLYPLLRTGIYEDLRSRMHSRGEHYVCLVAVSPGRKEPIVQSPALSLLSGSDTIVGSVEMNLKTPSLLQPWNQKYLYLSNLAVQADYRRQGVAQMLLQLCDRIALDWGFSDLYLHVLESNHAARRLYWKSGYRARRIETNPLSLMLGQSRQLLLHKRLK</sequence>
<name>A0A951PDJ4_9CYAN</name>
<dbReference type="InterPro" id="IPR016181">
    <property type="entry name" value="Acyl_CoA_acyltransferase"/>
</dbReference>
<feature type="domain" description="N-acetyltransferase" evidence="2">
    <location>
        <begin position="47"/>
        <end position="235"/>
    </location>
</feature>
<protein>
    <submittedName>
        <fullName evidence="3">GNAT family N-acetyltransferase</fullName>
    </submittedName>
</protein>
<dbReference type="CDD" id="cd04301">
    <property type="entry name" value="NAT_SF"/>
    <property type="match status" value="1"/>
</dbReference>
<dbReference type="Pfam" id="PF00583">
    <property type="entry name" value="Acetyltransf_1"/>
    <property type="match status" value="1"/>
</dbReference>
<dbReference type="PROSITE" id="PS51186">
    <property type="entry name" value="GNAT"/>
    <property type="match status" value="1"/>
</dbReference>
<feature type="region of interest" description="Disordered" evidence="1">
    <location>
        <begin position="1"/>
        <end position="22"/>
    </location>
</feature>
<evidence type="ECO:0000259" key="2">
    <source>
        <dbReference type="PROSITE" id="PS51186"/>
    </source>
</evidence>
<dbReference type="AlphaFoldDB" id="A0A951PDJ4"/>
<dbReference type="SUPFAM" id="SSF55729">
    <property type="entry name" value="Acyl-CoA N-acyltransferases (Nat)"/>
    <property type="match status" value="1"/>
</dbReference>